<keyword evidence="6" id="KW-0560">Oxidoreductase</keyword>
<keyword evidence="5" id="KW-0479">Metal-binding</keyword>
<keyword evidence="3" id="KW-0285">Flavoprotein</keyword>
<dbReference type="InterPro" id="IPR051793">
    <property type="entry name" value="NADH:flavin_oxidoreductase"/>
</dbReference>
<evidence type="ECO:0000256" key="8">
    <source>
        <dbReference type="ARBA" id="ARBA00023014"/>
    </source>
</evidence>
<name>A0A1M6A417_9FIRM</name>
<dbReference type="InterPro" id="IPR001155">
    <property type="entry name" value="OxRdtase_FMN_N"/>
</dbReference>
<dbReference type="GO" id="GO:0016491">
    <property type="term" value="F:oxidoreductase activity"/>
    <property type="evidence" value="ECO:0007669"/>
    <property type="project" value="UniProtKB-KW"/>
</dbReference>
<dbReference type="Gene3D" id="3.20.20.70">
    <property type="entry name" value="Aldolase class I"/>
    <property type="match status" value="1"/>
</dbReference>
<keyword evidence="4" id="KW-0288">FMN</keyword>
<accession>A0A1M6A417</accession>
<evidence type="ECO:0000256" key="3">
    <source>
        <dbReference type="ARBA" id="ARBA00022630"/>
    </source>
</evidence>
<proteinExistence type="predicted"/>
<protein>
    <submittedName>
        <fullName evidence="10">NADH:flavin oxidoreductase / NADH oxidase family protein</fullName>
    </submittedName>
</protein>
<dbReference type="GO" id="GO:0051536">
    <property type="term" value="F:iron-sulfur cluster binding"/>
    <property type="evidence" value="ECO:0007669"/>
    <property type="project" value="UniProtKB-KW"/>
</dbReference>
<dbReference type="SUPFAM" id="SSF51395">
    <property type="entry name" value="FMN-linked oxidoreductases"/>
    <property type="match status" value="1"/>
</dbReference>
<keyword evidence="7" id="KW-0408">Iron</keyword>
<dbReference type="OrthoDB" id="9772736at2"/>
<organism evidence="10 11">
    <name type="scientific">Desulfosporosinus lacus DSM 15449</name>
    <dbReference type="NCBI Taxonomy" id="1121420"/>
    <lineage>
        <taxon>Bacteria</taxon>
        <taxon>Bacillati</taxon>
        <taxon>Bacillota</taxon>
        <taxon>Clostridia</taxon>
        <taxon>Eubacteriales</taxon>
        <taxon>Desulfitobacteriaceae</taxon>
        <taxon>Desulfosporosinus</taxon>
    </lineage>
</organism>
<dbReference type="GO" id="GO:0046872">
    <property type="term" value="F:metal ion binding"/>
    <property type="evidence" value="ECO:0007669"/>
    <property type="project" value="UniProtKB-KW"/>
</dbReference>
<evidence type="ECO:0000313" key="11">
    <source>
        <dbReference type="Proteomes" id="UP000183954"/>
    </source>
</evidence>
<dbReference type="PANTHER" id="PTHR42917:SF2">
    <property type="entry name" value="2,4-DIENOYL-COA REDUCTASE [(2E)-ENOYL-COA-PRODUCING]"/>
    <property type="match status" value="1"/>
</dbReference>
<dbReference type="AlphaFoldDB" id="A0A1M6A417"/>
<dbReference type="PANTHER" id="PTHR42917">
    <property type="entry name" value="2,4-DIENOYL-COA REDUCTASE"/>
    <property type="match status" value="1"/>
</dbReference>
<gene>
    <name evidence="10" type="ORF">SAMN02746098_03884</name>
</gene>
<dbReference type="InterPro" id="IPR013785">
    <property type="entry name" value="Aldolase_TIM"/>
</dbReference>
<evidence type="ECO:0000259" key="9">
    <source>
        <dbReference type="Pfam" id="PF00724"/>
    </source>
</evidence>
<sequence>MMTNNDVSFHLRIRKLLEFYGGAPYISGGFSGFIVPGLTEQGYFAPISQAIKEVVSIPVILTGGITEPEAAERLLAEKKADLIGVGSAILADSLWAKRAMEL</sequence>
<evidence type="ECO:0000256" key="6">
    <source>
        <dbReference type="ARBA" id="ARBA00023002"/>
    </source>
</evidence>
<evidence type="ECO:0000313" key="10">
    <source>
        <dbReference type="EMBL" id="SHI31196.1"/>
    </source>
</evidence>
<keyword evidence="8" id="KW-0411">Iron-sulfur</keyword>
<evidence type="ECO:0000256" key="2">
    <source>
        <dbReference type="ARBA" id="ARBA00001966"/>
    </source>
</evidence>
<dbReference type="Pfam" id="PF00724">
    <property type="entry name" value="Oxidored_FMN"/>
    <property type="match status" value="1"/>
</dbReference>
<dbReference type="EMBL" id="FQXJ01000016">
    <property type="protein sequence ID" value="SHI31196.1"/>
    <property type="molecule type" value="Genomic_DNA"/>
</dbReference>
<comment type="cofactor">
    <cofactor evidence="1">
        <name>FMN</name>
        <dbReference type="ChEBI" id="CHEBI:58210"/>
    </cofactor>
</comment>
<evidence type="ECO:0000256" key="4">
    <source>
        <dbReference type="ARBA" id="ARBA00022643"/>
    </source>
</evidence>
<dbReference type="Proteomes" id="UP000183954">
    <property type="component" value="Unassembled WGS sequence"/>
</dbReference>
<keyword evidence="11" id="KW-1185">Reference proteome</keyword>
<dbReference type="STRING" id="1121420.SAMN02746098_03884"/>
<dbReference type="GO" id="GO:0010181">
    <property type="term" value="F:FMN binding"/>
    <property type="evidence" value="ECO:0007669"/>
    <property type="project" value="InterPro"/>
</dbReference>
<evidence type="ECO:0000256" key="5">
    <source>
        <dbReference type="ARBA" id="ARBA00022723"/>
    </source>
</evidence>
<evidence type="ECO:0000256" key="1">
    <source>
        <dbReference type="ARBA" id="ARBA00001917"/>
    </source>
</evidence>
<feature type="domain" description="NADH:flavin oxidoreductase/NADH oxidase N-terminal" evidence="9">
    <location>
        <begin position="49"/>
        <end position="99"/>
    </location>
</feature>
<reference evidence="11" key="1">
    <citation type="submission" date="2016-11" db="EMBL/GenBank/DDBJ databases">
        <authorList>
            <person name="Varghese N."/>
            <person name="Submissions S."/>
        </authorList>
    </citation>
    <scope>NUCLEOTIDE SEQUENCE [LARGE SCALE GENOMIC DNA]</scope>
    <source>
        <strain evidence="11">DSM 15449</strain>
    </source>
</reference>
<comment type="cofactor">
    <cofactor evidence="2">
        <name>[4Fe-4S] cluster</name>
        <dbReference type="ChEBI" id="CHEBI:49883"/>
    </cofactor>
</comment>
<evidence type="ECO:0000256" key="7">
    <source>
        <dbReference type="ARBA" id="ARBA00023004"/>
    </source>
</evidence>